<evidence type="ECO:0000313" key="1">
    <source>
        <dbReference type="EMBL" id="KAG5609665.1"/>
    </source>
</evidence>
<dbReference type="OrthoDB" id="1325934at2759"/>
<gene>
    <name evidence="1" type="ORF">H5410_020946</name>
</gene>
<dbReference type="AlphaFoldDB" id="A0A9J5Z9X1"/>
<name>A0A9J5Z9X1_SOLCO</name>
<sequence>MQKSIAEFEVRIERRMEGMMDRKIQDVKKRLDAFEVRVLERPAPTIDLSSFQSELACLQADVYAILATPTVEPQAAPTTLVDDMVMDALFSGTAEEEPEPTHTKCAPLQGCNFHASSLAHFRCVAPGLKLIDFSELRMASTFQESKDDDEPIVHDSFDDEEDLDDDCTSLMTVDGATDMADENSECLNVKKLSL</sequence>
<comment type="caution">
    <text evidence="1">The sequence shown here is derived from an EMBL/GenBank/DDBJ whole genome shotgun (WGS) entry which is preliminary data.</text>
</comment>
<dbReference type="EMBL" id="JACXVP010000004">
    <property type="protein sequence ID" value="KAG5609665.1"/>
    <property type="molecule type" value="Genomic_DNA"/>
</dbReference>
<keyword evidence="2" id="KW-1185">Reference proteome</keyword>
<dbReference type="Proteomes" id="UP000824120">
    <property type="component" value="Chromosome 4"/>
</dbReference>
<accession>A0A9J5Z9X1</accession>
<proteinExistence type="predicted"/>
<evidence type="ECO:0008006" key="3">
    <source>
        <dbReference type="Google" id="ProtNLM"/>
    </source>
</evidence>
<reference evidence="1 2" key="1">
    <citation type="submission" date="2020-09" db="EMBL/GenBank/DDBJ databases">
        <title>De no assembly of potato wild relative species, Solanum commersonii.</title>
        <authorList>
            <person name="Cho K."/>
        </authorList>
    </citation>
    <scope>NUCLEOTIDE SEQUENCE [LARGE SCALE GENOMIC DNA]</scope>
    <source>
        <strain evidence="1">LZ3.2</strain>
        <tissue evidence="1">Leaf</tissue>
    </source>
</reference>
<evidence type="ECO:0000313" key="2">
    <source>
        <dbReference type="Proteomes" id="UP000824120"/>
    </source>
</evidence>
<organism evidence="1 2">
    <name type="scientific">Solanum commersonii</name>
    <name type="common">Commerson's wild potato</name>
    <name type="synonym">Commerson's nightshade</name>
    <dbReference type="NCBI Taxonomy" id="4109"/>
    <lineage>
        <taxon>Eukaryota</taxon>
        <taxon>Viridiplantae</taxon>
        <taxon>Streptophyta</taxon>
        <taxon>Embryophyta</taxon>
        <taxon>Tracheophyta</taxon>
        <taxon>Spermatophyta</taxon>
        <taxon>Magnoliopsida</taxon>
        <taxon>eudicotyledons</taxon>
        <taxon>Gunneridae</taxon>
        <taxon>Pentapetalae</taxon>
        <taxon>asterids</taxon>
        <taxon>lamiids</taxon>
        <taxon>Solanales</taxon>
        <taxon>Solanaceae</taxon>
        <taxon>Solanoideae</taxon>
        <taxon>Solaneae</taxon>
        <taxon>Solanum</taxon>
    </lineage>
</organism>
<protein>
    <recommendedName>
        <fullName evidence="3">Integrase core domain containing protein</fullName>
    </recommendedName>
</protein>